<dbReference type="InterPro" id="IPR002160">
    <property type="entry name" value="Prot_inh_Kunz-lg"/>
</dbReference>
<protein>
    <recommendedName>
        <fullName evidence="4">21 kDa seed protein</fullName>
    </recommendedName>
</protein>
<dbReference type="PROSITE" id="PS00283">
    <property type="entry name" value="SOYBEAN_KUNITZ"/>
    <property type="match status" value="1"/>
</dbReference>
<evidence type="ECO:0000313" key="3">
    <source>
        <dbReference type="Proteomes" id="UP000239757"/>
    </source>
</evidence>
<evidence type="ECO:0000256" key="1">
    <source>
        <dbReference type="ARBA" id="ARBA00005440"/>
    </source>
</evidence>
<dbReference type="Pfam" id="PF00197">
    <property type="entry name" value="Kunitz_legume"/>
    <property type="match status" value="2"/>
</dbReference>
<organism evidence="2 3">
    <name type="scientific">Gossypium barbadense</name>
    <name type="common">Sea Island cotton</name>
    <name type="synonym">Hibiscus barbadensis</name>
    <dbReference type="NCBI Taxonomy" id="3634"/>
    <lineage>
        <taxon>Eukaryota</taxon>
        <taxon>Viridiplantae</taxon>
        <taxon>Streptophyta</taxon>
        <taxon>Embryophyta</taxon>
        <taxon>Tracheophyta</taxon>
        <taxon>Spermatophyta</taxon>
        <taxon>Magnoliopsida</taxon>
        <taxon>eudicotyledons</taxon>
        <taxon>Gunneridae</taxon>
        <taxon>Pentapetalae</taxon>
        <taxon>rosids</taxon>
        <taxon>malvids</taxon>
        <taxon>Malvales</taxon>
        <taxon>Malvaceae</taxon>
        <taxon>Malvoideae</taxon>
        <taxon>Gossypium</taxon>
    </lineage>
</organism>
<dbReference type="InterPro" id="IPR011065">
    <property type="entry name" value="Kunitz_inhibitor_STI-like_sf"/>
</dbReference>
<proteinExistence type="inferred from homology"/>
<reference evidence="2 3" key="1">
    <citation type="submission" date="2015-01" db="EMBL/GenBank/DDBJ databases">
        <title>Genome of allotetraploid Gossypium barbadense reveals genomic plasticity and fiber elongation in cotton evolution.</title>
        <authorList>
            <person name="Chen X."/>
            <person name="Liu X."/>
            <person name="Zhao B."/>
            <person name="Zheng H."/>
            <person name="Hu Y."/>
            <person name="Lu G."/>
            <person name="Yang C."/>
            <person name="Chen J."/>
            <person name="Shan C."/>
            <person name="Zhang L."/>
            <person name="Zhou Y."/>
            <person name="Wang L."/>
            <person name="Guo W."/>
            <person name="Bai Y."/>
            <person name="Ruan J."/>
            <person name="Shangguan X."/>
            <person name="Mao Y."/>
            <person name="Jiang J."/>
            <person name="Zhu Y."/>
            <person name="Lei J."/>
            <person name="Kang H."/>
            <person name="Chen S."/>
            <person name="He X."/>
            <person name="Wang R."/>
            <person name="Wang Y."/>
            <person name="Chen J."/>
            <person name="Wang L."/>
            <person name="Yu S."/>
            <person name="Wang B."/>
            <person name="Wei J."/>
            <person name="Song S."/>
            <person name="Lu X."/>
            <person name="Gao Z."/>
            <person name="Gu W."/>
            <person name="Deng X."/>
            <person name="Ma D."/>
            <person name="Wang S."/>
            <person name="Liang W."/>
            <person name="Fang L."/>
            <person name="Cai C."/>
            <person name="Zhu X."/>
            <person name="Zhou B."/>
            <person name="Zhang Y."/>
            <person name="Chen Z."/>
            <person name="Xu S."/>
            <person name="Zhu R."/>
            <person name="Wang S."/>
            <person name="Zhang T."/>
            <person name="Zhao G."/>
        </authorList>
    </citation>
    <scope>NUCLEOTIDE SEQUENCE [LARGE SCALE GENOMIC DNA]</scope>
    <source>
        <strain evidence="3">cv. Xinhai21</strain>
        <tissue evidence="2">Leaf</tissue>
    </source>
</reference>
<evidence type="ECO:0008006" key="4">
    <source>
        <dbReference type="Google" id="ProtNLM"/>
    </source>
</evidence>
<dbReference type="Gene3D" id="2.80.10.50">
    <property type="match status" value="2"/>
</dbReference>
<dbReference type="OrthoDB" id="961994at2759"/>
<comment type="similarity">
    <text evidence="1">Belongs to the protease inhibitor I3 (leguminous Kunitz-type inhibitor) family.</text>
</comment>
<dbReference type="AlphaFoldDB" id="A0A2P5WRC1"/>
<evidence type="ECO:0000313" key="2">
    <source>
        <dbReference type="EMBL" id="PPR93593.1"/>
    </source>
</evidence>
<dbReference type="SUPFAM" id="SSF50386">
    <property type="entry name" value="STI-like"/>
    <property type="match status" value="2"/>
</dbReference>
<dbReference type="PANTHER" id="PTHR33107:SF28">
    <property type="entry name" value="CYSTEINE PROTEASE INHIBITOR 8-LIKE"/>
    <property type="match status" value="1"/>
</dbReference>
<sequence length="295" mass="32227">MPRGKPCPEVVAQRGSGDNGILVIFSNSDSNDGVVRLSSDINIEFIFLRPKFCLTTTTVWKVDDYDHSAGKWWVITDGVKGNSGANTLTSWFRIEKANATNEPVLDSDGNEVQTGTPYFIVSSIRGAGGGGLALGRPSGNPCPEVVTQRKSGDNGIPVIFSNSDFNDGIVRLSSDINIEFIPLRPKLCRTTTVWKVDDYDHSAGKWWVVTNGVKGNPGANTLTSWFRIEKAMGGHSYALKYCPAVCGTCPALCNEIEKDYDGEMDRFALSTGPGWSFYFEKVKKSATEIQQVVHI</sequence>
<dbReference type="SMART" id="SM00452">
    <property type="entry name" value="STI"/>
    <property type="match status" value="1"/>
</dbReference>
<name>A0A2P5WRC1_GOSBA</name>
<dbReference type="PRINTS" id="PR00291">
    <property type="entry name" value="KUNITZINHBTR"/>
</dbReference>
<dbReference type="EMBL" id="KZ666766">
    <property type="protein sequence ID" value="PPR93593.1"/>
    <property type="molecule type" value="Genomic_DNA"/>
</dbReference>
<accession>A0A2P5WRC1</accession>
<dbReference type="GO" id="GO:0004866">
    <property type="term" value="F:endopeptidase inhibitor activity"/>
    <property type="evidence" value="ECO:0007669"/>
    <property type="project" value="InterPro"/>
</dbReference>
<gene>
    <name evidence="2" type="ORF">GOBAR_AA27076</name>
</gene>
<dbReference type="PANTHER" id="PTHR33107">
    <property type="entry name" value="KUNITZ TRYPSIN INHIBITOR 2"/>
    <property type="match status" value="1"/>
</dbReference>
<dbReference type="Proteomes" id="UP000239757">
    <property type="component" value="Unassembled WGS sequence"/>
</dbReference>